<evidence type="ECO:0000313" key="6">
    <source>
        <dbReference type="Proteomes" id="UP001221142"/>
    </source>
</evidence>
<comment type="caution">
    <text evidence="5">The sequence shown here is derived from an EMBL/GenBank/DDBJ whole genome shotgun (WGS) entry which is preliminary data.</text>
</comment>
<dbReference type="InterPro" id="IPR019826">
    <property type="entry name" value="Carboxylesterase_B_AS"/>
</dbReference>
<evidence type="ECO:0000256" key="3">
    <source>
        <dbReference type="RuleBase" id="RU361235"/>
    </source>
</evidence>
<name>A0AAD7B166_9AGAR</name>
<evidence type="ECO:0000313" key="5">
    <source>
        <dbReference type="EMBL" id="KAJ7607656.1"/>
    </source>
</evidence>
<dbReference type="InterPro" id="IPR002018">
    <property type="entry name" value="CarbesteraseB"/>
</dbReference>
<feature type="signal peptide" evidence="3">
    <location>
        <begin position="1"/>
        <end position="20"/>
    </location>
</feature>
<dbReference type="PANTHER" id="PTHR45570">
    <property type="entry name" value="CARBOXYLIC ESTER HYDROLASE"/>
    <property type="match status" value="1"/>
</dbReference>
<feature type="domain" description="Carboxylesterase type B" evidence="4">
    <location>
        <begin position="137"/>
        <end position="219"/>
    </location>
</feature>
<organism evidence="5 6">
    <name type="scientific">Roridomyces roridus</name>
    <dbReference type="NCBI Taxonomy" id="1738132"/>
    <lineage>
        <taxon>Eukaryota</taxon>
        <taxon>Fungi</taxon>
        <taxon>Dikarya</taxon>
        <taxon>Basidiomycota</taxon>
        <taxon>Agaricomycotina</taxon>
        <taxon>Agaricomycetes</taxon>
        <taxon>Agaricomycetidae</taxon>
        <taxon>Agaricales</taxon>
        <taxon>Marasmiineae</taxon>
        <taxon>Mycenaceae</taxon>
        <taxon>Roridomyces</taxon>
    </lineage>
</organism>
<dbReference type="GO" id="GO:0016787">
    <property type="term" value="F:hydrolase activity"/>
    <property type="evidence" value="ECO:0007669"/>
    <property type="project" value="UniProtKB-KW"/>
</dbReference>
<comment type="similarity">
    <text evidence="1 3">Belongs to the type-B carboxylesterase/lipase family.</text>
</comment>
<dbReference type="Gene3D" id="3.40.50.1820">
    <property type="entry name" value="alpha/beta hydrolase"/>
    <property type="match status" value="1"/>
</dbReference>
<gene>
    <name evidence="5" type="ORF">FB45DRAFT_1011186</name>
</gene>
<feature type="non-terminal residue" evidence="5">
    <location>
        <position position="1"/>
    </location>
</feature>
<sequence length="222" mass="23285">MVVSRVVLALLPVLPCLTSAPRPEVPLQDLSVSTPLGTAQGTLDADGANRFCENGLFRQSSLSCLSHRNPAALPLQCPQASVDPSTFAEHCLSMIFYVPVDITPGGNASTLDSRRFLRFRLCYLSGTGWINLVIVTESIVAVIQYRLGGLGLLPPDGSTNLAVQDAINALILLGQVVPSFGGDASKITLAGQSAGAGMIRSLLAAPSASPLFQRAILQSDPM</sequence>
<keyword evidence="2 3" id="KW-0378">Hydrolase</keyword>
<dbReference type="Pfam" id="PF00135">
    <property type="entry name" value="COesterase"/>
    <property type="match status" value="1"/>
</dbReference>
<evidence type="ECO:0000256" key="1">
    <source>
        <dbReference type="ARBA" id="ARBA00005964"/>
    </source>
</evidence>
<protein>
    <recommendedName>
        <fullName evidence="3">Carboxylic ester hydrolase</fullName>
        <ecNumber evidence="3">3.1.1.-</ecNumber>
    </recommendedName>
</protein>
<reference evidence="5" key="1">
    <citation type="submission" date="2023-03" db="EMBL/GenBank/DDBJ databases">
        <title>Massive genome expansion in bonnet fungi (Mycena s.s.) driven by repeated elements and novel gene families across ecological guilds.</title>
        <authorList>
            <consortium name="Lawrence Berkeley National Laboratory"/>
            <person name="Harder C.B."/>
            <person name="Miyauchi S."/>
            <person name="Viragh M."/>
            <person name="Kuo A."/>
            <person name="Thoen E."/>
            <person name="Andreopoulos B."/>
            <person name="Lu D."/>
            <person name="Skrede I."/>
            <person name="Drula E."/>
            <person name="Henrissat B."/>
            <person name="Morin E."/>
            <person name="Kohler A."/>
            <person name="Barry K."/>
            <person name="LaButti K."/>
            <person name="Morin E."/>
            <person name="Salamov A."/>
            <person name="Lipzen A."/>
            <person name="Mereny Z."/>
            <person name="Hegedus B."/>
            <person name="Baldrian P."/>
            <person name="Stursova M."/>
            <person name="Weitz H."/>
            <person name="Taylor A."/>
            <person name="Grigoriev I.V."/>
            <person name="Nagy L.G."/>
            <person name="Martin F."/>
            <person name="Kauserud H."/>
        </authorList>
    </citation>
    <scope>NUCLEOTIDE SEQUENCE</scope>
    <source>
        <strain evidence="5">9284</strain>
    </source>
</reference>
<proteinExistence type="inferred from homology"/>
<dbReference type="SUPFAM" id="SSF53474">
    <property type="entry name" value="alpha/beta-Hydrolases"/>
    <property type="match status" value="1"/>
</dbReference>
<dbReference type="Proteomes" id="UP001221142">
    <property type="component" value="Unassembled WGS sequence"/>
</dbReference>
<dbReference type="EMBL" id="JARKIF010000048">
    <property type="protein sequence ID" value="KAJ7607656.1"/>
    <property type="molecule type" value="Genomic_DNA"/>
</dbReference>
<evidence type="ECO:0000259" key="4">
    <source>
        <dbReference type="Pfam" id="PF00135"/>
    </source>
</evidence>
<feature type="chain" id="PRO_5041775448" description="Carboxylic ester hydrolase" evidence="3">
    <location>
        <begin position="21"/>
        <end position="222"/>
    </location>
</feature>
<evidence type="ECO:0000256" key="2">
    <source>
        <dbReference type="ARBA" id="ARBA00022801"/>
    </source>
</evidence>
<keyword evidence="3" id="KW-0732">Signal</keyword>
<dbReference type="PROSITE" id="PS00122">
    <property type="entry name" value="CARBOXYLESTERASE_B_1"/>
    <property type="match status" value="1"/>
</dbReference>
<dbReference type="AlphaFoldDB" id="A0AAD7B166"/>
<keyword evidence="6" id="KW-1185">Reference proteome</keyword>
<dbReference type="EC" id="3.1.1.-" evidence="3"/>
<accession>A0AAD7B166</accession>
<dbReference type="PANTHER" id="PTHR45570:SF2">
    <property type="entry name" value="ACETYLCHOLINESTERASE 1-LIKE"/>
    <property type="match status" value="1"/>
</dbReference>
<dbReference type="InterPro" id="IPR029058">
    <property type="entry name" value="AB_hydrolase_fold"/>
</dbReference>